<gene>
    <name evidence="5" type="ORF">SAMN02746098_04888</name>
</gene>
<dbReference type="InterPro" id="IPR006148">
    <property type="entry name" value="Glc/Gal-6P_isomerase"/>
</dbReference>
<dbReference type="GO" id="GO:0006043">
    <property type="term" value="P:glucosamine catabolic process"/>
    <property type="evidence" value="ECO:0007669"/>
    <property type="project" value="TreeGrafter"/>
</dbReference>
<dbReference type="Proteomes" id="UP000183954">
    <property type="component" value="Unassembled WGS sequence"/>
</dbReference>
<name>A0A1M6F8S1_9FIRM</name>
<dbReference type="GO" id="GO:0006046">
    <property type="term" value="P:N-acetylglucosamine catabolic process"/>
    <property type="evidence" value="ECO:0007669"/>
    <property type="project" value="UniProtKB-UniRule"/>
</dbReference>
<keyword evidence="6" id="KW-1185">Reference proteome</keyword>
<dbReference type="GO" id="GO:0004342">
    <property type="term" value="F:glucosamine-6-phosphate deaminase activity"/>
    <property type="evidence" value="ECO:0007669"/>
    <property type="project" value="UniProtKB-UniRule"/>
</dbReference>
<reference evidence="6" key="1">
    <citation type="submission" date="2016-11" db="EMBL/GenBank/DDBJ databases">
        <authorList>
            <person name="Varghese N."/>
            <person name="Submissions S."/>
        </authorList>
    </citation>
    <scope>NUCLEOTIDE SEQUENCE [LARGE SCALE GENOMIC DNA]</scope>
    <source>
        <strain evidence="6">DSM 15449</strain>
    </source>
</reference>
<dbReference type="PROSITE" id="PS01161">
    <property type="entry name" value="GLC_GALNAC_ISOMERASE"/>
    <property type="match status" value="1"/>
</dbReference>
<dbReference type="STRING" id="1121420.SAMN02746098_04888"/>
<protein>
    <recommendedName>
        <fullName evidence="3">Glucosamine-6-phosphate deaminase</fullName>
        <ecNumber evidence="3">3.5.99.6</ecNumber>
    </recommendedName>
</protein>
<dbReference type="PANTHER" id="PTHR11280">
    <property type="entry name" value="GLUCOSAMINE-6-PHOSPHATE ISOMERASE"/>
    <property type="match status" value="1"/>
</dbReference>
<evidence type="ECO:0000256" key="3">
    <source>
        <dbReference type="NCBIfam" id="TIGR00502"/>
    </source>
</evidence>
<keyword evidence="2" id="KW-0119">Carbohydrate metabolism</keyword>
<dbReference type="SUPFAM" id="SSF100950">
    <property type="entry name" value="NagB/RpiA/CoA transferase-like"/>
    <property type="match status" value="1"/>
</dbReference>
<dbReference type="AlphaFoldDB" id="A0A1M6F8S1"/>
<dbReference type="GO" id="GO:0005975">
    <property type="term" value="P:carbohydrate metabolic process"/>
    <property type="evidence" value="ECO:0007669"/>
    <property type="project" value="InterPro"/>
</dbReference>
<dbReference type="Gene3D" id="3.40.50.1360">
    <property type="match status" value="1"/>
</dbReference>
<organism evidence="5 6">
    <name type="scientific">Desulfosporosinus lacus DSM 15449</name>
    <dbReference type="NCBI Taxonomy" id="1121420"/>
    <lineage>
        <taxon>Bacteria</taxon>
        <taxon>Bacillati</taxon>
        <taxon>Bacillota</taxon>
        <taxon>Clostridia</taxon>
        <taxon>Eubacteriales</taxon>
        <taxon>Desulfitobacteriaceae</taxon>
        <taxon>Desulfosporosinus</taxon>
    </lineage>
</organism>
<dbReference type="CDD" id="cd01399">
    <property type="entry name" value="GlcN6P_deaminase"/>
    <property type="match status" value="1"/>
</dbReference>
<dbReference type="InterPro" id="IPR037171">
    <property type="entry name" value="NagB/RpiA_transferase-like"/>
</dbReference>
<dbReference type="EMBL" id="FQXJ01000030">
    <property type="protein sequence ID" value="SHI94051.1"/>
    <property type="molecule type" value="Genomic_DNA"/>
</dbReference>
<dbReference type="GO" id="GO:0019262">
    <property type="term" value="P:N-acetylneuraminate catabolic process"/>
    <property type="evidence" value="ECO:0007669"/>
    <property type="project" value="TreeGrafter"/>
</dbReference>
<dbReference type="GO" id="GO:0005737">
    <property type="term" value="C:cytoplasm"/>
    <property type="evidence" value="ECO:0007669"/>
    <property type="project" value="TreeGrafter"/>
</dbReference>
<accession>A0A1M6F8S1</accession>
<dbReference type="NCBIfam" id="TIGR00502">
    <property type="entry name" value="nagB"/>
    <property type="match status" value="1"/>
</dbReference>
<feature type="domain" description="Glucosamine/galactosamine-6-phosphate isomerase" evidence="4">
    <location>
        <begin position="30"/>
        <end position="225"/>
    </location>
</feature>
<evidence type="ECO:0000313" key="6">
    <source>
        <dbReference type="Proteomes" id="UP000183954"/>
    </source>
</evidence>
<dbReference type="OrthoDB" id="9791139at2"/>
<sequence length="240" mass="26479">MEIIYAQDNLNLGQMAARWVAREILVCPNLVLGLPTGSTPIGMYHYLTRLVQEGIISFAQARTFNLDEYVGLTADHPQSYAFFMREHFWSKVDLPNVNVNIPRGDVSNLAVECLRYDDAIQKVGGIDVQILGLGPNGHIGFNEPSHNMEVHTHVVDLTAATIQANTRFFPDSDAVPRQAVTMGVGNIMQARKILLLVSGESKRDILAKTINGPVSTEVPSSILQLHADLTVLTDIKLRVH</sequence>
<dbReference type="InterPro" id="IPR018321">
    <property type="entry name" value="Glucosamine6P_isomerase_CS"/>
</dbReference>
<dbReference type="Pfam" id="PF01182">
    <property type="entry name" value="Glucosamine_iso"/>
    <property type="match status" value="1"/>
</dbReference>
<evidence type="ECO:0000313" key="5">
    <source>
        <dbReference type="EMBL" id="SHI94051.1"/>
    </source>
</evidence>
<dbReference type="PANTHER" id="PTHR11280:SF5">
    <property type="entry name" value="GLUCOSAMINE-6-PHOSPHATE ISOMERASE"/>
    <property type="match status" value="1"/>
</dbReference>
<dbReference type="InterPro" id="IPR004547">
    <property type="entry name" value="Glucosamine6P_isomerase"/>
</dbReference>
<keyword evidence="1" id="KW-0378">Hydrolase</keyword>
<dbReference type="EC" id="3.5.99.6" evidence="3"/>
<dbReference type="RefSeq" id="WP_073032944.1">
    <property type="nucleotide sequence ID" value="NZ_FQXJ01000030.1"/>
</dbReference>
<evidence type="ECO:0000256" key="1">
    <source>
        <dbReference type="ARBA" id="ARBA00022801"/>
    </source>
</evidence>
<evidence type="ECO:0000256" key="2">
    <source>
        <dbReference type="ARBA" id="ARBA00023277"/>
    </source>
</evidence>
<proteinExistence type="predicted"/>
<dbReference type="GO" id="GO:0042802">
    <property type="term" value="F:identical protein binding"/>
    <property type="evidence" value="ECO:0007669"/>
    <property type="project" value="TreeGrafter"/>
</dbReference>
<evidence type="ECO:0000259" key="4">
    <source>
        <dbReference type="Pfam" id="PF01182"/>
    </source>
</evidence>